<keyword evidence="1" id="KW-1133">Transmembrane helix</keyword>
<accession>A0ABV7Z6G0</accession>
<keyword evidence="1" id="KW-0812">Transmembrane</keyword>
<dbReference type="Proteomes" id="UP001595803">
    <property type="component" value="Unassembled WGS sequence"/>
</dbReference>
<keyword evidence="3" id="KW-1185">Reference proteome</keyword>
<sequence length="78" mass="7585">MSILARTALLVVAAAMVVTGLGVAAFGLWPLSEVGQADGALVTGLVLVGIGVACVVGGGVVAWAALRRRPGASGGTER</sequence>
<comment type="caution">
    <text evidence="2">The sequence shown here is derived from an EMBL/GenBank/DDBJ whole genome shotgun (WGS) entry which is preliminary data.</text>
</comment>
<organism evidence="2 3">
    <name type="scientific">Deinococcus rufus</name>
    <dbReference type="NCBI Taxonomy" id="2136097"/>
    <lineage>
        <taxon>Bacteria</taxon>
        <taxon>Thermotogati</taxon>
        <taxon>Deinococcota</taxon>
        <taxon>Deinococci</taxon>
        <taxon>Deinococcales</taxon>
        <taxon>Deinococcaceae</taxon>
        <taxon>Deinococcus</taxon>
    </lineage>
</organism>
<reference evidence="3" key="1">
    <citation type="journal article" date="2019" name="Int. J. Syst. Evol. Microbiol.">
        <title>The Global Catalogue of Microorganisms (GCM) 10K type strain sequencing project: providing services to taxonomists for standard genome sequencing and annotation.</title>
        <authorList>
            <consortium name="The Broad Institute Genomics Platform"/>
            <consortium name="The Broad Institute Genome Sequencing Center for Infectious Disease"/>
            <person name="Wu L."/>
            <person name="Ma J."/>
        </authorList>
    </citation>
    <scope>NUCLEOTIDE SEQUENCE [LARGE SCALE GENOMIC DNA]</scope>
    <source>
        <strain evidence="3">CCTCC AB 2017081</strain>
    </source>
</reference>
<keyword evidence="1" id="KW-0472">Membrane</keyword>
<evidence type="ECO:0000313" key="2">
    <source>
        <dbReference type="EMBL" id="MFC3832609.1"/>
    </source>
</evidence>
<name>A0ABV7Z6G0_9DEIO</name>
<gene>
    <name evidence="2" type="ORF">ACFOSB_07030</name>
</gene>
<dbReference type="RefSeq" id="WP_295816336.1">
    <property type="nucleotide sequence ID" value="NZ_JBHRZG010000007.1"/>
</dbReference>
<proteinExistence type="predicted"/>
<feature type="transmembrane region" description="Helical" evidence="1">
    <location>
        <begin position="7"/>
        <end position="29"/>
    </location>
</feature>
<feature type="transmembrane region" description="Helical" evidence="1">
    <location>
        <begin position="41"/>
        <end position="66"/>
    </location>
</feature>
<evidence type="ECO:0000256" key="1">
    <source>
        <dbReference type="SAM" id="Phobius"/>
    </source>
</evidence>
<dbReference type="EMBL" id="JBHRZG010000007">
    <property type="protein sequence ID" value="MFC3832609.1"/>
    <property type="molecule type" value="Genomic_DNA"/>
</dbReference>
<evidence type="ECO:0000313" key="3">
    <source>
        <dbReference type="Proteomes" id="UP001595803"/>
    </source>
</evidence>
<protein>
    <submittedName>
        <fullName evidence="2">Uncharacterized protein</fullName>
    </submittedName>
</protein>